<dbReference type="PANTHER" id="PTHR13264:SF5">
    <property type="entry name" value="PRE-MRNA-SPLICING FACTOR SYF2"/>
    <property type="match status" value="1"/>
</dbReference>
<dbReference type="Proteomes" id="UP000799770">
    <property type="component" value="Unassembled WGS sequence"/>
</dbReference>
<dbReference type="PANTHER" id="PTHR13264">
    <property type="entry name" value="GCIP-INTERACTING PROTEIN P29"/>
    <property type="match status" value="1"/>
</dbReference>
<evidence type="ECO:0000256" key="7">
    <source>
        <dbReference type="ARBA" id="ARBA00023187"/>
    </source>
</evidence>
<feature type="region of interest" description="Disordered" evidence="10">
    <location>
        <begin position="119"/>
        <end position="153"/>
    </location>
</feature>
<accession>A0A6A5ZQ95</accession>
<comment type="function">
    <text evidence="1 9">Involved in pre-mRNA splicing.</text>
</comment>
<dbReference type="OrthoDB" id="199717at2759"/>
<evidence type="ECO:0000256" key="5">
    <source>
        <dbReference type="ARBA" id="ARBA00022664"/>
    </source>
</evidence>
<dbReference type="EMBL" id="ML977313">
    <property type="protein sequence ID" value="KAF2121013.1"/>
    <property type="molecule type" value="Genomic_DNA"/>
</dbReference>
<evidence type="ECO:0000256" key="8">
    <source>
        <dbReference type="ARBA" id="ARBA00023242"/>
    </source>
</evidence>
<evidence type="ECO:0000256" key="1">
    <source>
        <dbReference type="ARBA" id="ARBA00003777"/>
    </source>
</evidence>
<dbReference type="GO" id="GO:0071013">
    <property type="term" value="C:catalytic step 2 spliceosome"/>
    <property type="evidence" value="ECO:0007669"/>
    <property type="project" value="TreeGrafter"/>
</dbReference>
<comment type="similarity">
    <text evidence="3 9">Belongs to the SYF2 family.</text>
</comment>
<evidence type="ECO:0000256" key="6">
    <source>
        <dbReference type="ARBA" id="ARBA00022728"/>
    </source>
</evidence>
<evidence type="ECO:0000256" key="3">
    <source>
        <dbReference type="ARBA" id="ARBA00010028"/>
    </source>
</evidence>
<keyword evidence="7 9" id="KW-0508">mRNA splicing</keyword>
<evidence type="ECO:0000313" key="11">
    <source>
        <dbReference type="EMBL" id="KAF2121013.1"/>
    </source>
</evidence>
<evidence type="ECO:0000256" key="2">
    <source>
        <dbReference type="ARBA" id="ARBA00004123"/>
    </source>
</evidence>
<keyword evidence="6 9" id="KW-0747">Spliceosome</keyword>
<dbReference type="AlphaFoldDB" id="A0A6A5ZQ95"/>
<keyword evidence="5 9" id="KW-0507">mRNA processing</keyword>
<name>A0A6A5ZQ95_9PLEO</name>
<keyword evidence="8 9" id="KW-0539">Nucleus</keyword>
<evidence type="ECO:0000256" key="4">
    <source>
        <dbReference type="ARBA" id="ARBA00014745"/>
    </source>
</evidence>
<dbReference type="GO" id="GO:0000974">
    <property type="term" value="C:Prp19 complex"/>
    <property type="evidence" value="ECO:0007669"/>
    <property type="project" value="TreeGrafter"/>
</dbReference>
<sequence length="305" mass="34897">MPKPCSIERIEAEGQTSIGRNRHHVADYELVDRSKCFEPQDEPSEPAEAPAPAVTDPKAALAARMARFKSLQSTKAQTKIDNSKAQIAEQKKESSDQQHKQLQQLEEIKVRTDVKIIKDEEGDNYERKRAWDRSAEESEQWDKRVKRKKANKDKNAFSDWRAEANKNYKRQLKQMGKVDLDAYLAEKAQKLQNQVSSGLLELVETADGDVFTVDKEGRINTPVDEAYTHGDHRPSKDAVDRLVSDLDKAERARLKARAARGGNDDDKGDVTYINQKNKQFNDKLARFYNRYTTEIRESFERGTAI</sequence>
<feature type="region of interest" description="Disordered" evidence="10">
    <location>
        <begin position="34"/>
        <end position="58"/>
    </location>
</feature>
<feature type="compositionally biased region" description="Basic and acidic residues" evidence="10">
    <location>
        <begin position="89"/>
        <end position="99"/>
    </location>
</feature>
<feature type="compositionally biased region" description="Basic and acidic residues" evidence="10">
    <location>
        <begin position="119"/>
        <end position="143"/>
    </location>
</feature>
<proteinExistence type="inferred from homology"/>
<comment type="subcellular location">
    <subcellularLocation>
        <location evidence="2 9">Nucleus</location>
    </subcellularLocation>
</comment>
<reference evidence="11" key="1">
    <citation type="journal article" date="2020" name="Stud. Mycol.">
        <title>101 Dothideomycetes genomes: a test case for predicting lifestyles and emergence of pathogens.</title>
        <authorList>
            <person name="Haridas S."/>
            <person name="Albert R."/>
            <person name="Binder M."/>
            <person name="Bloem J."/>
            <person name="Labutti K."/>
            <person name="Salamov A."/>
            <person name="Andreopoulos B."/>
            <person name="Baker S."/>
            <person name="Barry K."/>
            <person name="Bills G."/>
            <person name="Bluhm B."/>
            <person name="Cannon C."/>
            <person name="Castanera R."/>
            <person name="Culley D."/>
            <person name="Daum C."/>
            <person name="Ezra D."/>
            <person name="Gonzalez J."/>
            <person name="Henrissat B."/>
            <person name="Kuo A."/>
            <person name="Liang C."/>
            <person name="Lipzen A."/>
            <person name="Lutzoni F."/>
            <person name="Magnuson J."/>
            <person name="Mondo S."/>
            <person name="Nolan M."/>
            <person name="Ohm R."/>
            <person name="Pangilinan J."/>
            <person name="Park H.-J."/>
            <person name="Ramirez L."/>
            <person name="Alfaro M."/>
            <person name="Sun H."/>
            <person name="Tritt A."/>
            <person name="Yoshinaga Y."/>
            <person name="Zwiers L.-H."/>
            <person name="Turgeon B."/>
            <person name="Goodwin S."/>
            <person name="Spatafora J."/>
            <person name="Crous P."/>
            <person name="Grigoriev I."/>
        </authorList>
    </citation>
    <scope>NUCLEOTIDE SEQUENCE</scope>
    <source>
        <strain evidence="11">CBS 627.86</strain>
    </source>
</reference>
<protein>
    <recommendedName>
        <fullName evidence="4 9">Pre-mRNA-splicing factor SYF2</fullName>
    </recommendedName>
</protein>
<keyword evidence="12" id="KW-1185">Reference proteome</keyword>
<feature type="region of interest" description="Disordered" evidence="10">
    <location>
        <begin position="70"/>
        <end position="105"/>
    </location>
</feature>
<gene>
    <name evidence="11" type="ORF">BDV96DRAFT_672149</name>
</gene>
<dbReference type="Pfam" id="PF08231">
    <property type="entry name" value="SYF2"/>
    <property type="match status" value="1"/>
</dbReference>
<evidence type="ECO:0000256" key="10">
    <source>
        <dbReference type="SAM" id="MobiDB-lite"/>
    </source>
</evidence>
<dbReference type="InterPro" id="IPR013260">
    <property type="entry name" value="mRNA_splic_SYF2"/>
</dbReference>
<feature type="compositionally biased region" description="Polar residues" evidence="10">
    <location>
        <begin position="70"/>
        <end position="85"/>
    </location>
</feature>
<evidence type="ECO:0000313" key="12">
    <source>
        <dbReference type="Proteomes" id="UP000799770"/>
    </source>
</evidence>
<organism evidence="11 12">
    <name type="scientific">Lophiotrema nucula</name>
    <dbReference type="NCBI Taxonomy" id="690887"/>
    <lineage>
        <taxon>Eukaryota</taxon>
        <taxon>Fungi</taxon>
        <taxon>Dikarya</taxon>
        <taxon>Ascomycota</taxon>
        <taxon>Pezizomycotina</taxon>
        <taxon>Dothideomycetes</taxon>
        <taxon>Pleosporomycetidae</taxon>
        <taxon>Pleosporales</taxon>
        <taxon>Lophiotremataceae</taxon>
        <taxon>Lophiotrema</taxon>
    </lineage>
</organism>
<comment type="subunit">
    <text evidence="9">May be part of a spliceosome complex.</text>
</comment>
<evidence type="ECO:0000256" key="9">
    <source>
        <dbReference type="RuleBase" id="RU367148"/>
    </source>
</evidence>
<dbReference type="GO" id="GO:0071014">
    <property type="term" value="C:post-mRNA release spliceosomal complex"/>
    <property type="evidence" value="ECO:0007669"/>
    <property type="project" value="TreeGrafter"/>
</dbReference>
<dbReference type="GO" id="GO:0000398">
    <property type="term" value="P:mRNA splicing, via spliceosome"/>
    <property type="evidence" value="ECO:0007669"/>
    <property type="project" value="UniProtKB-UniRule"/>
</dbReference>